<keyword evidence="1" id="KW-0812">Transmembrane</keyword>
<dbReference type="InterPro" id="IPR037185">
    <property type="entry name" value="EmrE-like"/>
</dbReference>
<dbReference type="Gene3D" id="1.10.3730.20">
    <property type="match status" value="1"/>
</dbReference>
<reference evidence="4" key="1">
    <citation type="journal article" date="2019" name="Int. J. Syst. Evol. Microbiol.">
        <title>The Global Catalogue of Microorganisms (GCM) 10K type strain sequencing project: providing services to taxonomists for standard genome sequencing and annotation.</title>
        <authorList>
            <consortium name="The Broad Institute Genomics Platform"/>
            <consortium name="The Broad Institute Genome Sequencing Center for Infectious Disease"/>
            <person name="Wu L."/>
            <person name="Ma J."/>
        </authorList>
    </citation>
    <scope>NUCLEOTIDE SEQUENCE [LARGE SCALE GENOMIC DNA]</scope>
    <source>
        <strain evidence="4">JCM 4087</strain>
    </source>
</reference>
<dbReference type="PANTHER" id="PTHR22911:SF137">
    <property type="entry name" value="SOLUTE CARRIER FAMILY 35 MEMBER G2-RELATED"/>
    <property type="match status" value="1"/>
</dbReference>
<evidence type="ECO:0000259" key="2">
    <source>
        <dbReference type="Pfam" id="PF00892"/>
    </source>
</evidence>
<feature type="transmembrane region" description="Helical" evidence="1">
    <location>
        <begin position="98"/>
        <end position="114"/>
    </location>
</feature>
<keyword evidence="4" id="KW-1185">Reference proteome</keyword>
<proteinExistence type="predicted"/>
<feature type="transmembrane region" description="Helical" evidence="1">
    <location>
        <begin position="31"/>
        <end position="53"/>
    </location>
</feature>
<organism evidence="3 4">
    <name type="scientific">Acidicapsa dinghuensis</name>
    <dbReference type="NCBI Taxonomy" id="2218256"/>
    <lineage>
        <taxon>Bacteria</taxon>
        <taxon>Pseudomonadati</taxon>
        <taxon>Acidobacteriota</taxon>
        <taxon>Terriglobia</taxon>
        <taxon>Terriglobales</taxon>
        <taxon>Acidobacteriaceae</taxon>
        <taxon>Acidicapsa</taxon>
    </lineage>
</organism>
<feature type="domain" description="EamA" evidence="2">
    <location>
        <begin position="2"/>
        <end position="137"/>
    </location>
</feature>
<keyword evidence="1" id="KW-1133">Transmembrane helix</keyword>
<evidence type="ECO:0000313" key="4">
    <source>
        <dbReference type="Proteomes" id="UP001596091"/>
    </source>
</evidence>
<keyword evidence="1" id="KW-0472">Membrane</keyword>
<feature type="transmembrane region" description="Helical" evidence="1">
    <location>
        <begin position="121"/>
        <end position="138"/>
    </location>
</feature>
<protein>
    <submittedName>
        <fullName evidence="3">EamA family transporter</fullName>
    </submittedName>
</protein>
<dbReference type="Pfam" id="PF00892">
    <property type="entry name" value="EamA"/>
    <property type="match status" value="1"/>
</dbReference>
<name>A0ABW1ENF0_9BACT</name>
<accession>A0ABW1ENF0</accession>
<gene>
    <name evidence="3" type="ORF">ACFPT7_19380</name>
</gene>
<dbReference type="RefSeq" id="WP_263333140.1">
    <property type="nucleotide sequence ID" value="NZ_JAGSYH010000001.1"/>
</dbReference>
<dbReference type="EMBL" id="JBHSPH010000010">
    <property type="protein sequence ID" value="MFC5864478.1"/>
    <property type="molecule type" value="Genomic_DNA"/>
</dbReference>
<feature type="transmembrane region" description="Helical" evidence="1">
    <location>
        <begin position="65"/>
        <end position="86"/>
    </location>
</feature>
<dbReference type="InterPro" id="IPR000620">
    <property type="entry name" value="EamA_dom"/>
</dbReference>
<comment type="caution">
    <text evidence="3">The sequence shown here is derived from an EMBL/GenBank/DDBJ whole genome shotgun (WGS) entry which is preliminary data.</text>
</comment>
<evidence type="ECO:0000256" key="1">
    <source>
        <dbReference type="SAM" id="Phobius"/>
    </source>
</evidence>
<dbReference type="Proteomes" id="UP001596091">
    <property type="component" value="Unassembled WGS sequence"/>
</dbReference>
<dbReference type="SUPFAM" id="SSF103481">
    <property type="entry name" value="Multidrug resistance efflux transporter EmrE"/>
    <property type="match status" value="1"/>
</dbReference>
<evidence type="ECO:0000313" key="3">
    <source>
        <dbReference type="EMBL" id="MFC5864478.1"/>
    </source>
</evidence>
<sequence>MNWVLWSLLSAIFAAATAILAKIGVAHIDSNLATAIRTTVVVVFAWTIAIALGKHGEIRQVDNQAWLFLTLSGLATGLSWLCYFRALQLGPASRVAPIDKLSVVLVIIFAAIFLKEKISPLAIAGGFMIAAGAVAMVFA</sequence>
<dbReference type="PANTHER" id="PTHR22911">
    <property type="entry name" value="ACYL-MALONYL CONDENSING ENZYME-RELATED"/>
    <property type="match status" value="1"/>
</dbReference>